<protein>
    <submittedName>
        <fullName evidence="2">Uncharacterized protein</fullName>
    </submittedName>
</protein>
<name>A0AA39JD30_9AGAR</name>
<gene>
    <name evidence="2" type="ORF">EV421DRAFT_1971363</name>
</gene>
<dbReference type="Proteomes" id="UP001175226">
    <property type="component" value="Unassembled WGS sequence"/>
</dbReference>
<keyword evidence="3" id="KW-1185">Reference proteome</keyword>
<feature type="compositionally biased region" description="Acidic residues" evidence="1">
    <location>
        <begin position="135"/>
        <end position="165"/>
    </location>
</feature>
<reference evidence="2" key="1">
    <citation type="submission" date="2023-06" db="EMBL/GenBank/DDBJ databases">
        <authorList>
            <consortium name="Lawrence Berkeley National Laboratory"/>
            <person name="Ahrendt S."/>
            <person name="Sahu N."/>
            <person name="Indic B."/>
            <person name="Wong-Bajracharya J."/>
            <person name="Merenyi Z."/>
            <person name="Ke H.-M."/>
            <person name="Monk M."/>
            <person name="Kocsube S."/>
            <person name="Drula E."/>
            <person name="Lipzen A."/>
            <person name="Balint B."/>
            <person name="Henrissat B."/>
            <person name="Andreopoulos B."/>
            <person name="Martin F.M."/>
            <person name="Harder C.B."/>
            <person name="Rigling D."/>
            <person name="Ford K.L."/>
            <person name="Foster G.D."/>
            <person name="Pangilinan J."/>
            <person name="Papanicolaou A."/>
            <person name="Barry K."/>
            <person name="LaButti K."/>
            <person name="Viragh M."/>
            <person name="Koriabine M."/>
            <person name="Yan M."/>
            <person name="Riley R."/>
            <person name="Champramary S."/>
            <person name="Plett K.L."/>
            <person name="Tsai I.J."/>
            <person name="Slot J."/>
            <person name="Sipos G."/>
            <person name="Plett J."/>
            <person name="Nagy L.G."/>
            <person name="Grigoriev I.V."/>
        </authorList>
    </citation>
    <scope>NUCLEOTIDE SEQUENCE</scope>
    <source>
        <strain evidence="2">FPL87.14</strain>
    </source>
</reference>
<evidence type="ECO:0000313" key="2">
    <source>
        <dbReference type="EMBL" id="KAK0438403.1"/>
    </source>
</evidence>
<organism evidence="2 3">
    <name type="scientific">Armillaria borealis</name>
    <dbReference type="NCBI Taxonomy" id="47425"/>
    <lineage>
        <taxon>Eukaryota</taxon>
        <taxon>Fungi</taxon>
        <taxon>Dikarya</taxon>
        <taxon>Basidiomycota</taxon>
        <taxon>Agaricomycotina</taxon>
        <taxon>Agaricomycetes</taxon>
        <taxon>Agaricomycetidae</taxon>
        <taxon>Agaricales</taxon>
        <taxon>Marasmiineae</taxon>
        <taxon>Physalacriaceae</taxon>
        <taxon>Armillaria</taxon>
    </lineage>
</organism>
<evidence type="ECO:0000256" key="1">
    <source>
        <dbReference type="SAM" id="MobiDB-lite"/>
    </source>
</evidence>
<evidence type="ECO:0000313" key="3">
    <source>
        <dbReference type="Proteomes" id="UP001175226"/>
    </source>
</evidence>
<sequence length="165" mass="18893">MDSSRRLPLRPAFTVETTELSEGRQDPVSLTFFKKLSSLTSLSLYGPGIDTFKCTNHSPEILPALKLLQISTPRANYYEHSLSFWQERARMPGRMMLERFQLTFPMCAKGRPAFLQRKEVFAKTVVLDYMHPPDQDVEMEEDDSDETDDEETGESEDSGGEMDED</sequence>
<feature type="region of interest" description="Disordered" evidence="1">
    <location>
        <begin position="131"/>
        <end position="165"/>
    </location>
</feature>
<dbReference type="EMBL" id="JAUEPT010000043">
    <property type="protein sequence ID" value="KAK0438403.1"/>
    <property type="molecule type" value="Genomic_DNA"/>
</dbReference>
<dbReference type="AlphaFoldDB" id="A0AA39JD30"/>
<accession>A0AA39JD30</accession>
<comment type="caution">
    <text evidence="2">The sequence shown here is derived from an EMBL/GenBank/DDBJ whole genome shotgun (WGS) entry which is preliminary data.</text>
</comment>
<proteinExistence type="predicted"/>